<dbReference type="AlphaFoldDB" id="A0AAD0HAU6"/>
<protein>
    <submittedName>
        <fullName evidence="1">Uncharacterized protein</fullName>
    </submittedName>
</protein>
<evidence type="ECO:0000313" key="2">
    <source>
        <dbReference type="Proteomes" id="UP000239717"/>
    </source>
</evidence>
<evidence type="ECO:0000313" key="1">
    <source>
        <dbReference type="EMBL" id="AVL46805.1"/>
    </source>
</evidence>
<sequence length="216" mass="25812">MTKLELIEALFGLSKTQANIAEKRYFNNFNEAKINDFYDFFVETCNNENIVGDNFFKLTSVFKIAELEFKKRFEDKESFLLWLTNKYKNRAFFRVFAGEFEYQYFAYDSFGKRYEMTNKSIDMLVCLNQFKELTYQNGDLIENGVFKEALVDFIFKNQHRIGKDIHLAITPAKIERVLTLDEMRELEKAEEKRLLNENKSRFEKILKSKMAFRNIS</sequence>
<dbReference type="Proteomes" id="UP000239717">
    <property type="component" value="Chromosome"/>
</dbReference>
<organism evidence="1 2">
    <name type="scientific">Campylobacter jejuni subsp. doylei</name>
    <dbReference type="NCBI Taxonomy" id="32021"/>
    <lineage>
        <taxon>Bacteria</taxon>
        <taxon>Pseudomonadati</taxon>
        <taxon>Campylobacterota</taxon>
        <taxon>Epsilonproteobacteria</taxon>
        <taxon>Campylobacterales</taxon>
        <taxon>Campylobacteraceae</taxon>
        <taxon>Campylobacter</taxon>
    </lineage>
</organism>
<accession>A0AAD0HAU6</accession>
<proteinExistence type="predicted"/>
<gene>
    <name evidence="1" type="ORF">CEP74_02820</name>
</gene>
<reference evidence="2" key="1">
    <citation type="submission" date="2018-03" db="EMBL/GenBank/DDBJ databases">
        <title>FDA dAtabase for Regulatory Grade micrObial Sequences (FDA-ARGOS): Supporting development and validation of Infectious Disease Dx tests.</title>
        <authorList>
            <person name="Kerrigan L."/>
            <person name="Tallon L."/>
            <person name="Sadzewicz L."/>
            <person name="Sengamalay N."/>
            <person name="Ott S."/>
            <person name="Godinez A."/>
            <person name="Nagaraj S."/>
            <person name="Vavikolanu K."/>
            <person name="Vyas G."/>
            <person name="Nadendla S."/>
            <person name="George J."/>
            <person name="Sichtig H."/>
        </authorList>
    </citation>
    <scope>NUCLEOTIDE SEQUENCE [LARGE SCALE GENOMIC DNA]</scope>
    <source>
        <strain evidence="2">FDAARGOS_295</strain>
    </source>
</reference>
<name>A0AAD0HAU6_CAMJU</name>
<dbReference type="EMBL" id="CP027403">
    <property type="protein sequence ID" value="AVL46805.1"/>
    <property type="molecule type" value="Genomic_DNA"/>
</dbReference>